<protein>
    <submittedName>
        <fullName evidence="3">DUF4296 domain-containing protein</fullName>
    </submittedName>
</protein>
<evidence type="ECO:0000313" key="4">
    <source>
        <dbReference type="Proteomes" id="UP001139226"/>
    </source>
</evidence>
<reference evidence="3" key="1">
    <citation type="submission" date="2022-03" db="EMBL/GenBank/DDBJ databases">
        <title>Gramella crocea sp. nov., isolated from activated sludge of a seafood processing plant.</title>
        <authorList>
            <person name="Zhang X."/>
        </authorList>
    </citation>
    <scope>NUCLEOTIDE SEQUENCE</scope>
    <source>
        <strain evidence="3">YJ019</strain>
    </source>
</reference>
<feature type="domain" description="DUF4296" evidence="2">
    <location>
        <begin position="30"/>
        <end position="111"/>
    </location>
</feature>
<dbReference type="EMBL" id="JAKVTV010000001">
    <property type="protein sequence ID" value="MCH4822022.1"/>
    <property type="molecule type" value="Genomic_DNA"/>
</dbReference>
<dbReference type="AlphaFoldDB" id="A0A9X1V0H2"/>
<sequence>MIVKSRYRVIFSLLLMFSFSCQDLKKTEKPDDLIPEDKMIDVLTEMSLMYAARNYNKQKLENTGIKPEEYIYERFDIDSLQFERSNNYYAEQYNQYERMYDSVKLRIQVLKTRLDSIREIEVKIEDSIKKAKKDSIRAVDSVEVDSIKVDSLKLKTNGDRTRAKDSLAPPVKFGSTSEAES</sequence>
<dbReference type="Pfam" id="PF14129">
    <property type="entry name" value="DUF4296"/>
    <property type="match status" value="1"/>
</dbReference>
<gene>
    <name evidence="3" type="ORF">ML462_02455</name>
</gene>
<comment type="caution">
    <text evidence="3">The sequence shown here is derived from an EMBL/GenBank/DDBJ whole genome shotgun (WGS) entry which is preliminary data.</text>
</comment>
<dbReference type="PROSITE" id="PS51257">
    <property type="entry name" value="PROKAR_LIPOPROTEIN"/>
    <property type="match status" value="1"/>
</dbReference>
<proteinExistence type="predicted"/>
<dbReference type="InterPro" id="IPR025381">
    <property type="entry name" value="DUF4296"/>
</dbReference>
<accession>A0A9X1V0H2</accession>
<evidence type="ECO:0000313" key="3">
    <source>
        <dbReference type="EMBL" id="MCH4822022.1"/>
    </source>
</evidence>
<evidence type="ECO:0000256" key="1">
    <source>
        <dbReference type="SAM" id="MobiDB-lite"/>
    </source>
</evidence>
<evidence type="ECO:0000259" key="2">
    <source>
        <dbReference type="Pfam" id="PF14129"/>
    </source>
</evidence>
<feature type="region of interest" description="Disordered" evidence="1">
    <location>
        <begin position="158"/>
        <end position="181"/>
    </location>
</feature>
<dbReference type="RefSeq" id="WP_240712143.1">
    <property type="nucleotide sequence ID" value="NZ_JAKVTV010000001.1"/>
</dbReference>
<keyword evidence="4" id="KW-1185">Reference proteome</keyword>
<dbReference type="Proteomes" id="UP001139226">
    <property type="component" value="Unassembled WGS sequence"/>
</dbReference>
<organism evidence="3 4">
    <name type="scientific">Christiangramia lutea</name>
    <dbReference type="NCBI Taxonomy" id="1607951"/>
    <lineage>
        <taxon>Bacteria</taxon>
        <taxon>Pseudomonadati</taxon>
        <taxon>Bacteroidota</taxon>
        <taxon>Flavobacteriia</taxon>
        <taxon>Flavobacteriales</taxon>
        <taxon>Flavobacteriaceae</taxon>
        <taxon>Christiangramia</taxon>
    </lineage>
</organism>
<name>A0A9X1V0H2_9FLAO</name>